<reference evidence="2" key="1">
    <citation type="submission" date="2019-02" db="EMBL/GenBank/DDBJ databases">
        <authorList>
            <person name="Li S.-H."/>
        </authorList>
    </citation>
    <scope>NUCLEOTIDE SEQUENCE</scope>
    <source>
        <strain evidence="2">IMCC14734</strain>
    </source>
</reference>
<keyword evidence="3" id="KW-1185">Reference proteome</keyword>
<dbReference type="RefSeq" id="WP_279246509.1">
    <property type="nucleotide sequence ID" value="NZ_SHNN01000003.1"/>
</dbReference>
<dbReference type="InterPro" id="IPR036866">
    <property type="entry name" value="RibonucZ/Hydroxyglut_hydro"/>
</dbReference>
<dbReference type="Proteomes" id="UP001143362">
    <property type="component" value="Unassembled WGS sequence"/>
</dbReference>
<proteinExistence type="predicted"/>
<dbReference type="Gene3D" id="3.60.15.10">
    <property type="entry name" value="Ribonuclease Z/Hydroxyacylglutathione hydrolase-like"/>
    <property type="match status" value="1"/>
</dbReference>
<dbReference type="InterPro" id="IPR001279">
    <property type="entry name" value="Metallo-B-lactamas"/>
</dbReference>
<sequence length="349" mass="38865">MRRYKIFLLLALTVLPINFLYGESEALFSGAPRGDDGRFTNPTGDLAHGSFGVRFPFILRRLGTYFRSAEGAPPRVANDGAFLRENARHSVPTVTWIGHATLLVQSEHVTFLTDPTWSARPSPMPGVGPKRFVKPGLAFADLPPIDFVLISHNHYDHLDLPTLRNLAERNADTVFFVPLGNGDLLRSQGITHVEELNWGQAFTYKGATIHCLPSQHWSKRSLTDDHKALWSSWAVTGDQRRFYFAGDTGYFSGFEEIGQKLGPFDLVAVPIGAYEPQAMMRESHMNPEEALRAALDLRAETAVAIHFGTFDLSDEPLDEPPRRFREAAADTELGDGGAWVLNIGETREF</sequence>
<accession>A0ABT3TJN3</accession>
<dbReference type="PANTHER" id="PTHR15032">
    <property type="entry name" value="N-ACYL-PHOSPHATIDYLETHANOLAMINE-HYDROLYZING PHOSPHOLIPASE D"/>
    <property type="match status" value="1"/>
</dbReference>
<feature type="domain" description="Metallo-beta-lactamase" evidence="1">
    <location>
        <begin position="111"/>
        <end position="307"/>
    </location>
</feature>
<evidence type="ECO:0000313" key="2">
    <source>
        <dbReference type="EMBL" id="MCX2982494.1"/>
    </source>
</evidence>
<comment type="caution">
    <text evidence="2">The sequence shown here is derived from an EMBL/GenBank/DDBJ whole genome shotgun (WGS) entry which is preliminary data.</text>
</comment>
<organism evidence="2 3">
    <name type="scientific">Candidatus Litorirhabdus singularis</name>
    <dbReference type="NCBI Taxonomy" id="2518993"/>
    <lineage>
        <taxon>Bacteria</taxon>
        <taxon>Pseudomonadati</taxon>
        <taxon>Pseudomonadota</taxon>
        <taxon>Gammaproteobacteria</taxon>
        <taxon>Cellvibrionales</taxon>
        <taxon>Halieaceae</taxon>
        <taxon>Candidatus Litorirhabdus</taxon>
    </lineage>
</organism>
<dbReference type="Pfam" id="PF12706">
    <property type="entry name" value="Lactamase_B_2"/>
    <property type="match status" value="1"/>
</dbReference>
<evidence type="ECO:0000259" key="1">
    <source>
        <dbReference type="Pfam" id="PF12706"/>
    </source>
</evidence>
<dbReference type="EMBL" id="SHNN01000003">
    <property type="protein sequence ID" value="MCX2982494.1"/>
    <property type="molecule type" value="Genomic_DNA"/>
</dbReference>
<dbReference type="SUPFAM" id="SSF56281">
    <property type="entry name" value="Metallo-hydrolase/oxidoreductase"/>
    <property type="match status" value="1"/>
</dbReference>
<gene>
    <name evidence="2" type="ORF">EYC98_16650</name>
</gene>
<protein>
    <submittedName>
        <fullName evidence="2">MBL fold metallo-hydrolase</fullName>
    </submittedName>
</protein>
<dbReference type="PANTHER" id="PTHR15032:SF4">
    <property type="entry name" value="N-ACYL-PHOSPHATIDYLETHANOLAMINE-HYDROLYZING PHOSPHOLIPASE D"/>
    <property type="match status" value="1"/>
</dbReference>
<dbReference type="CDD" id="cd16283">
    <property type="entry name" value="RomA-like_MBL-fold"/>
    <property type="match status" value="1"/>
</dbReference>
<evidence type="ECO:0000313" key="3">
    <source>
        <dbReference type="Proteomes" id="UP001143362"/>
    </source>
</evidence>
<name>A0ABT3TJN3_9GAMM</name>